<dbReference type="SUPFAM" id="SSF56112">
    <property type="entry name" value="Protein kinase-like (PK-like)"/>
    <property type="match status" value="1"/>
</dbReference>
<reference evidence="9" key="1">
    <citation type="submission" date="2006-10" db="EMBL/GenBank/DDBJ databases">
        <authorList>
            <person name="Amadeo P."/>
            <person name="Zhao Q."/>
            <person name="Wortman J."/>
            <person name="Fraser-Liggett C."/>
            <person name="Carlton J."/>
        </authorList>
    </citation>
    <scope>NUCLEOTIDE SEQUENCE</scope>
    <source>
        <strain evidence="9">G3</strain>
    </source>
</reference>
<evidence type="ECO:0000256" key="5">
    <source>
        <dbReference type="ARBA" id="ARBA00022840"/>
    </source>
</evidence>
<name>A2DWP1_TRIV3</name>
<dbReference type="PROSITE" id="PS50011">
    <property type="entry name" value="PROTEIN_KINASE_DOM"/>
    <property type="match status" value="1"/>
</dbReference>
<dbReference type="AlphaFoldDB" id="A2DWP1"/>
<evidence type="ECO:0000256" key="6">
    <source>
        <dbReference type="PROSITE-ProRule" id="PRU10141"/>
    </source>
</evidence>
<proteinExistence type="inferred from homology"/>
<dbReference type="PROSITE" id="PS00108">
    <property type="entry name" value="PROTEIN_KINASE_ST"/>
    <property type="match status" value="1"/>
</dbReference>
<dbReference type="RefSeq" id="XP_001327449.1">
    <property type="nucleotide sequence ID" value="XM_001327414.1"/>
</dbReference>
<dbReference type="InParanoid" id="A2DWP1"/>
<evidence type="ECO:0000313" key="10">
    <source>
        <dbReference type="Proteomes" id="UP000001542"/>
    </source>
</evidence>
<evidence type="ECO:0000256" key="1">
    <source>
        <dbReference type="ARBA" id="ARBA00022527"/>
    </source>
</evidence>
<keyword evidence="1 7" id="KW-0723">Serine/threonine-protein kinase</keyword>
<dbReference type="OMA" id="FNTEVAH"/>
<keyword evidence="4 9" id="KW-0418">Kinase</keyword>
<evidence type="ECO:0000313" key="9">
    <source>
        <dbReference type="EMBL" id="EAY15226.1"/>
    </source>
</evidence>
<protein>
    <submittedName>
        <fullName evidence="9">CAMK family protein kinase</fullName>
    </submittedName>
</protein>
<dbReference type="InterPro" id="IPR017441">
    <property type="entry name" value="Protein_kinase_ATP_BS"/>
</dbReference>
<dbReference type="InterPro" id="IPR011009">
    <property type="entry name" value="Kinase-like_dom_sf"/>
</dbReference>
<dbReference type="Pfam" id="PF00069">
    <property type="entry name" value="Pkinase"/>
    <property type="match status" value="1"/>
</dbReference>
<dbReference type="VEuPathDB" id="TrichDB:TVAG_202200"/>
<evidence type="ECO:0000256" key="7">
    <source>
        <dbReference type="RuleBase" id="RU000304"/>
    </source>
</evidence>
<dbReference type="VEuPathDB" id="TrichDB:TVAGG3_0201440"/>
<keyword evidence="2" id="KW-0808">Transferase</keyword>
<dbReference type="OrthoDB" id="541276at2759"/>
<sequence length="338" mass="38884">MSNSPMWKQTIPTASRKMIGKYIIDKELGSGGFATVYLAYHCKTGEKVAIKVIERETAADMGILTYVENELRITSRINHPNIVHVYDIVYAQEFIYIIMEYMENGDMQNFINNKFFLTQQDQIRIAIEILGALIYLHERGISHRDIKPANIMFDKDMHARLIDFGFCREKSSNLKTVCGTQELMAPEIFLNKPYDGMKADIWAFGITIHLLAASCFPFEYKSDFQFLHDIKSNKLKIDIKPQGIIGWLVKNSLVYDPDERASAADMMSYIKSQENPATPNSLARLVIVKRINTEAAIARVRIHPNTPVIFRARVMNEHSGLRQKFEQRKSIKSFENVY</sequence>
<dbReference type="InterPro" id="IPR045269">
    <property type="entry name" value="Atg1-like"/>
</dbReference>
<dbReference type="InterPro" id="IPR008271">
    <property type="entry name" value="Ser/Thr_kinase_AS"/>
</dbReference>
<evidence type="ECO:0000256" key="3">
    <source>
        <dbReference type="ARBA" id="ARBA00022741"/>
    </source>
</evidence>
<feature type="binding site" evidence="6">
    <location>
        <position position="51"/>
    </location>
    <ligand>
        <name>ATP</name>
        <dbReference type="ChEBI" id="CHEBI:30616"/>
    </ligand>
</feature>
<dbReference type="FunFam" id="3.30.200.20:FF:000003">
    <property type="entry name" value="Non-specific serine/threonine protein kinase"/>
    <property type="match status" value="1"/>
</dbReference>
<organism evidence="9 10">
    <name type="scientific">Trichomonas vaginalis (strain ATCC PRA-98 / G3)</name>
    <dbReference type="NCBI Taxonomy" id="412133"/>
    <lineage>
        <taxon>Eukaryota</taxon>
        <taxon>Metamonada</taxon>
        <taxon>Parabasalia</taxon>
        <taxon>Trichomonadida</taxon>
        <taxon>Trichomonadidae</taxon>
        <taxon>Trichomonas</taxon>
    </lineage>
</organism>
<dbReference type="InterPro" id="IPR000719">
    <property type="entry name" value="Prot_kinase_dom"/>
</dbReference>
<dbReference type="PANTHER" id="PTHR24348:SF68">
    <property type="entry name" value="SERINE_THREONINE-PROTEIN KINASE ATG1C"/>
    <property type="match status" value="1"/>
</dbReference>
<dbReference type="SMART" id="SM00220">
    <property type="entry name" value="S_TKc"/>
    <property type="match status" value="1"/>
</dbReference>
<gene>
    <name evidence="9" type="ORF">TVAG_202200</name>
</gene>
<dbReference type="KEGG" id="tva:4773227"/>
<dbReference type="EMBL" id="DS113259">
    <property type="protein sequence ID" value="EAY15226.1"/>
    <property type="molecule type" value="Genomic_DNA"/>
</dbReference>
<keyword evidence="10" id="KW-1185">Reference proteome</keyword>
<dbReference type="PANTHER" id="PTHR24348">
    <property type="entry name" value="SERINE/THREONINE-PROTEIN KINASE UNC-51-RELATED"/>
    <property type="match status" value="1"/>
</dbReference>
<keyword evidence="3 6" id="KW-0547">Nucleotide-binding</keyword>
<dbReference type="PROSITE" id="PS00107">
    <property type="entry name" value="PROTEIN_KINASE_ATP"/>
    <property type="match status" value="1"/>
</dbReference>
<evidence type="ECO:0000256" key="4">
    <source>
        <dbReference type="ARBA" id="ARBA00022777"/>
    </source>
</evidence>
<dbReference type="FunFam" id="1.10.510.10:FF:000578">
    <property type="entry name" value="CAMK family protein kinase"/>
    <property type="match status" value="1"/>
</dbReference>
<accession>A2DWP1</accession>
<dbReference type="SMR" id="A2DWP1"/>
<dbReference type="CDD" id="cd14014">
    <property type="entry name" value="STKc_PknB_like"/>
    <property type="match status" value="1"/>
</dbReference>
<dbReference type="GO" id="GO:0010506">
    <property type="term" value="P:regulation of autophagy"/>
    <property type="evidence" value="ECO:0007669"/>
    <property type="project" value="InterPro"/>
</dbReference>
<dbReference type="eggNOG" id="KOG0586">
    <property type="taxonomic scope" value="Eukaryota"/>
</dbReference>
<keyword evidence="5 6" id="KW-0067">ATP-binding</keyword>
<comment type="similarity">
    <text evidence="7">Belongs to the protein kinase superfamily.</text>
</comment>
<dbReference type="Proteomes" id="UP000001542">
    <property type="component" value="Unassembled WGS sequence"/>
</dbReference>
<dbReference type="STRING" id="5722.A2DWP1"/>
<reference evidence="9" key="2">
    <citation type="journal article" date="2007" name="Science">
        <title>Draft genome sequence of the sexually transmitted pathogen Trichomonas vaginalis.</title>
        <authorList>
            <person name="Carlton J.M."/>
            <person name="Hirt R.P."/>
            <person name="Silva J.C."/>
            <person name="Delcher A.L."/>
            <person name="Schatz M."/>
            <person name="Zhao Q."/>
            <person name="Wortman J.R."/>
            <person name="Bidwell S.L."/>
            <person name="Alsmark U.C.M."/>
            <person name="Besteiro S."/>
            <person name="Sicheritz-Ponten T."/>
            <person name="Noel C.J."/>
            <person name="Dacks J.B."/>
            <person name="Foster P.G."/>
            <person name="Simillion C."/>
            <person name="Van de Peer Y."/>
            <person name="Miranda-Saavedra D."/>
            <person name="Barton G.J."/>
            <person name="Westrop G.D."/>
            <person name="Mueller S."/>
            <person name="Dessi D."/>
            <person name="Fiori P.L."/>
            <person name="Ren Q."/>
            <person name="Paulsen I."/>
            <person name="Zhang H."/>
            <person name="Bastida-Corcuera F.D."/>
            <person name="Simoes-Barbosa A."/>
            <person name="Brown M.T."/>
            <person name="Hayes R.D."/>
            <person name="Mukherjee M."/>
            <person name="Okumura C.Y."/>
            <person name="Schneider R."/>
            <person name="Smith A.J."/>
            <person name="Vanacova S."/>
            <person name="Villalvazo M."/>
            <person name="Haas B.J."/>
            <person name="Pertea M."/>
            <person name="Feldblyum T.V."/>
            <person name="Utterback T.R."/>
            <person name="Shu C.L."/>
            <person name="Osoegawa K."/>
            <person name="de Jong P.J."/>
            <person name="Hrdy I."/>
            <person name="Horvathova L."/>
            <person name="Zubacova Z."/>
            <person name="Dolezal P."/>
            <person name="Malik S.B."/>
            <person name="Logsdon J.M. Jr."/>
            <person name="Henze K."/>
            <person name="Gupta A."/>
            <person name="Wang C.C."/>
            <person name="Dunne R.L."/>
            <person name="Upcroft J.A."/>
            <person name="Upcroft P."/>
            <person name="White O."/>
            <person name="Salzberg S.L."/>
            <person name="Tang P."/>
            <person name="Chiu C.-H."/>
            <person name="Lee Y.-S."/>
            <person name="Embley T.M."/>
            <person name="Coombs G.H."/>
            <person name="Mottram J.C."/>
            <person name="Tachezy J."/>
            <person name="Fraser-Liggett C.M."/>
            <person name="Johnson P.J."/>
        </authorList>
    </citation>
    <scope>NUCLEOTIDE SEQUENCE [LARGE SCALE GENOMIC DNA]</scope>
    <source>
        <strain evidence="9">G3</strain>
    </source>
</reference>
<dbReference type="GO" id="GO:0005524">
    <property type="term" value="F:ATP binding"/>
    <property type="evidence" value="ECO:0007669"/>
    <property type="project" value="UniProtKB-UniRule"/>
</dbReference>
<dbReference type="Gene3D" id="1.10.510.10">
    <property type="entry name" value="Transferase(Phosphotransferase) domain 1"/>
    <property type="match status" value="1"/>
</dbReference>
<evidence type="ECO:0000256" key="2">
    <source>
        <dbReference type="ARBA" id="ARBA00022679"/>
    </source>
</evidence>
<dbReference type="GO" id="GO:0004674">
    <property type="term" value="F:protein serine/threonine kinase activity"/>
    <property type="evidence" value="ECO:0000318"/>
    <property type="project" value="GO_Central"/>
</dbReference>
<feature type="domain" description="Protein kinase" evidence="8">
    <location>
        <begin position="22"/>
        <end position="278"/>
    </location>
</feature>
<evidence type="ECO:0000259" key="8">
    <source>
        <dbReference type="PROSITE" id="PS50011"/>
    </source>
</evidence>